<dbReference type="InterPro" id="IPR009922">
    <property type="entry name" value="DUF1457"/>
</dbReference>
<sequence>MPTSERSLPQQFTGPTCRAFVHTWCGWRDAARTVIPARSGIAPESLGRLMADCLVMDFDGDAGDPVIRLAGSNVVERWGFEPTGMRFRDCLPGEHADWRVHVIREAVQHPCGMRLVREVVRRHGLAYRAEICFLPVADDRRGVCQFFAVSDSDERPFSVDTRANPAAREGALDITFIDIGAGVPSRRTAAVG</sequence>
<evidence type="ECO:0000313" key="2">
    <source>
        <dbReference type="Proteomes" id="UP000199415"/>
    </source>
</evidence>
<name>A0A1G7TS64_9PROT</name>
<dbReference type="Proteomes" id="UP000199415">
    <property type="component" value="Unassembled WGS sequence"/>
</dbReference>
<proteinExistence type="predicted"/>
<dbReference type="Pfam" id="PF07310">
    <property type="entry name" value="PAS_5"/>
    <property type="match status" value="1"/>
</dbReference>
<reference evidence="1 2" key="1">
    <citation type="submission" date="2016-10" db="EMBL/GenBank/DDBJ databases">
        <authorList>
            <person name="de Groot N.N."/>
        </authorList>
    </citation>
    <scope>NUCLEOTIDE SEQUENCE [LARGE SCALE GENOMIC DNA]</scope>
    <source>
        <strain evidence="1 2">DSM 25584</strain>
    </source>
</reference>
<protein>
    <submittedName>
        <fullName evidence="1">PAS domain-containing protein</fullName>
    </submittedName>
</protein>
<accession>A0A1G7TS64</accession>
<dbReference type="AlphaFoldDB" id="A0A1G7TS64"/>
<gene>
    <name evidence="1" type="ORF">SAMN05216241_11054</name>
</gene>
<keyword evidence="2" id="KW-1185">Reference proteome</keyword>
<evidence type="ECO:0000313" key="1">
    <source>
        <dbReference type="EMBL" id="SDG38121.1"/>
    </source>
</evidence>
<dbReference type="EMBL" id="FNCE01000010">
    <property type="protein sequence ID" value="SDG38121.1"/>
    <property type="molecule type" value="Genomic_DNA"/>
</dbReference>
<organism evidence="1 2">
    <name type="scientific">Limimonas halophila</name>
    <dbReference type="NCBI Taxonomy" id="1082479"/>
    <lineage>
        <taxon>Bacteria</taxon>
        <taxon>Pseudomonadati</taxon>
        <taxon>Pseudomonadota</taxon>
        <taxon>Alphaproteobacteria</taxon>
        <taxon>Rhodospirillales</taxon>
        <taxon>Rhodovibrionaceae</taxon>
        <taxon>Limimonas</taxon>
    </lineage>
</organism>